<feature type="domain" description="Protein kinase" evidence="3">
    <location>
        <begin position="5"/>
        <end position="274"/>
    </location>
</feature>
<dbReference type="PANTHER" id="PTHR24346:SF30">
    <property type="entry name" value="MATERNAL EMBRYONIC LEUCINE ZIPPER KINASE"/>
    <property type="match status" value="1"/>
</dbReference>
<dbReference type="PANTHER" id="PTHR24346">
    <property type="entry name" value="MAP/MICROTUBULE AFFINITY-REGULATING KINASE"/>
    <property type="match status" value="1"/>
</dbReference>
<proteinExistence type="predicted"/>
<evidence type="ECO:0000259" key="3">
    <source>
        <dbReference type="PROSITE" id="PS50011"/>
    </source>
</evidence>
<reference evidence="5" key="1">
    <citation type="submission" date="2025-08" db="UniProtKB">
        <authorList>
            <consortium name="RefSeq"/>
        </authorList>
    </citation>
    <scope>IDENTIFICATION</scope>
</reference>
<protein>
    <submittedName>
        <fullName evidence="5">Cell cycle serine/threonine-protein kinase CDC5/MSD2-like</fullName>
    </submittedName>
</protein>
<dbReference type="InterPro" id="IPR000719">
    <property type="entry name" value="Prot_kinase_dom"/>
</dbReference>
<dbReference type="SMART" id="SM00220">
    <property type="entry name" value="S_TKc"/>
    <property type="match status" value="1"/>
</dbReference>
<accession>A0ABM0K6B3</accession>
<evidence type="ECO:0000313" key="4">
    <source>
        <dbReference type="Proteomes" id="UP000694888"/>
    </source>
</evidence>
<keyword evidence="2" id="KW-0067">ATP-binding</keyword>
<dbReference type="SUPFAM" id="SSF56112">
    <property type="entry name" value="Protein kinase-like (PK-like)"/>
    <property type="match status" value="1"/>
</dbReference>
<evidence type="ECO:0000313" key="5">
    <source>
        <dbReference type="RefSeq" id="XP_005109741.1"/>
    </source>
</evidence>
<organism evidence="4 5">
    <name type="scientific">Aplysia californica</name>
    <name type="common">California sea hare</name>
    <dbReference type="NCBI Taxonomy" id="6500"/>
    <lineage>
        <taxon>Eukaryota</taxon>
        <taxon>Metazoa</taxon>
        <taxon>Spiralia</taxon>
        <taxon>Lophotrochozoa</taxon>
        <taxon>Mollusca</taxon>
        <taxon>Gastropoda</taxon>
        <taxon>Heterobranchia</taxon>
        <taxon>Euthyneura</taxon>
        <taxon>Tectipleura</taxon>
        <taxon>Aplysiida</taxon>
        <taxon>Aplysioidea</taxon>
        <taxon>Aplysiidae</taxon>
        <taxon>Aplysia</taxon>
    </lineage>
</organism>
<evidence type="ECO:0000256" key="2">
    <source>
        <dbReference type="ARBA" id="ARBA00022840"/>
    </source>
</evidence>
<dbReference type="Proteomes" id="UP000694888">
    <property type="component" value="Unplaced"/>
</dbReference>
<dbReference type="Pfam" id="PF00069">
    <property type="entry name" value="Pkinase"/>
    <property type="match status" value="1"/>
</dbReference>
<dbReference type="RefSeq" id="XP_005109741.1">
    <property type="nucleotide sequence ID" value="XM_005109684.1"/>
</dbReference>
<name>A0ABM0K6B3_APLCA</name>
<dbReference type="PROSITE" id="PS50011">
    <property type="entry name" value="PROTEIN_KINASE_DOM"/>
    <property type="match status" value="1"/>
</dbReference>
<keyword evidence="1" id="KW-0547">Nucleotide-binding</keyword>
<dbReference type="Gene3D" id="1.10.510.10">
    <property type="entry name" value="Transferase(Phosphotransferase) domain 1"/>
    <property type="match status" value="1"/>
</dbReference>
<dbReference type="GeneID" id="101849733"/>
<dbReference type="CDD" id="cd00180">
    <property type="entry name" value="PKc"/>
    <property type="match status" value="1"/>
</dbReference>
<gene>
    <name evidence="5" type="primary">LOC101849733</name>
</gene>
<keyword evidence="4" id="KW-1185">Reference proteome</keyword>
<evidence type="ECO:0000256" key="1">
    <source>
        <dbReference type="ARBA" id="ARBA00022741"/>
    </source>
</evidence>
<sequence>MESVAVPVVRFIAGDFWSSVKMRQVRVLCQKTTTPVQVLEVAMEDDDSVRKVIKRIGLTDRRGRDSWREVFKEISFMGNVSHPHIMKMDWAVRCKGFVAICMPLCSRGSLHDARHSLNSEQIERYFVQIACALRYLHVRCAVHGDVKPGNIFLDNSNNAILGDMGMSRFLAHGQDRVRSWSILGTRGFLAPEIMSDVTADPFLTDAYALGATLWCLVFKRNPRNWEDLLTAMESDSNLLPRLGFYRFVLSRLVQNNPRLRLSVCDLLGFLRLRFERFRVTIDSL</sequence>
<dbReference type="InterPro" id="IPR011009">
    <property type="entry name" value="Kinase-like_dom_sf"/>
</dbReference>